<feature type="transmembrane region" description="Helical" evidence="1">
    <location>
        <begin position="32"/>
        <end position="55"/>
    </location>
</feature>
<evidence type="ECO:0000259" key="2">
    <source>
        <dbReference type="Pfam" id="PF00892"/>
    </source>
</evidence>
<dbReference type="InterPro" id="IPR000620">
    <property type="entry name" value="EamA_dom"/>
</dbReference>
<dbReference type="SUPFAM" id="SSF103481">
    <property type="entry name" value="Multidrug resistance efflux transporter EmrE"/>
    <property type="match status" value="2"/>
</dbReference>
<dbReference type="PANTHER" id="PTHR22911">
    <property type="entry name" value="ACYL-MALONYL CONDENSING ENZYME-RELATED"/>
    <property type="match status" value="1"/>
</dbReference>
<evidence type="ECO:0000313" key="3">
    <source>
        <dbReference type="EMBL" id="MBB3064570.1"/>
    </source>
</evidence>
<keyword evidence="1" id="KW-0812">Transmembrane</keyword>
<dbReference type="PANTHER" id="PTHR22911:SF103">
    <property type="entry name" value="BLR2811 PROTEIN"/>
    <property type="match status" value="1"/>
</dbReference>
<dbReference type="Pfam" id="PF00892">
    <property type="entry name" value="EamA"/>
    <property type="match status" value="2"/>
</dbReference>
<keyword evidence="4" id="KW-1185">Reference proteome</keyword>
<feature type="transmembrane region" description="Helical" evidence="1">
    <location>
        <begin position="254"/>
        <end position="272"/>
    </location>
</feature>
<feature type="domain" description="EamA" evidence="2">
    <location>
        <begin position="140"/>
        <end position="266"/>
    </location>
</feature>
<evidence type="ECO:0000313" key="4">
    <source>
        <dbReference type="Proteomes" id="UP000581135"/>
    </source>
</evidence>
<keyword evidence="1" id="KW-1133">Transmembrane helix</keyword>
<accession>A0A839SS78</accession>
<dbReference type="GO" id="GO:0016020">
    <property type="term" value="C:membrane"/>
    <property type="evidence" value="ECO:0007669"/>
    <property type="project" value="InterPro"/>
</dbReference>
<keyword evidence="1" id="KW-0472">Membrane</keyword>
<comment type="caution">
    <text evidence="3">The sequence shown here is derived from an EMBL/GenBank/DDBJ whole genome shotgun (WGS) entry which is preliminary data.</text>
</comment>
<feature type="transmembrane region" description="Helical" evidence="1">
    <location>
        <begin position="138"/>
        <end position="157"/>
    </location>
</feature>
<dbReference type="InterPro" id="IPR037185">
    <property type="entry name" value="EmrE-like"/>
</dbReference>
<feature type="transmembrane region" description="Helical" evidence="1">
    <location>
        <begin position="200"/>
        <end position="221"/>
    </location>
</feature>
<dbReference type="EMBL" id="JACHXA010000002">
    <property type="protein sequence ID" value="MBB3064570.1"/>
    <property type="molecule type" value="Genomic_DNA"/>
</dbReference>
<dbReference type="AlphaFoldDB" id="A0A839SS78"/>
<reference evidence="3 4" key="1">
    <citation type="submission" date="2020-08" db="EMBL/GenBank/DDBJ databases">
        <title>Genomic Encyclopedia of Type Strains, Phase III (KMG-III): the genomes of soil and plant-associated and newly described type strains.</title>
        <authorList>
            <person name="Whitman W."/>
        </authorList>
    </citation>
    <scope>NUCLEOTIDE SEQUENCE [LARGE SCALE GENOMIC DNA]</scope>
    <source>
        <strain evidence="3 4">CECT 8803</strain>
    </source>
</reference>
<name>A0A839SS78_9PROT</name>
<feature type="transmembrane region" description="Helical" evidence="1">
    <location>
        <begin position="169"/>
        <end position="188"/>
    </location>
</feature>
<dbReference type="RefSeq" id="WP_183415382.1">
    <property type="nucleotide sequence ID" value="NZ_JACHXA010000002.1"/>
</dbReference>
<gene>
    <name evidence="3" type="ORF">FHR98_000842</name>
</gene>
<feature type="domain" description="EamA" evidence="2">
    <location>
        <begin position="2"/>
        <end position="131"/>
    </location>
</feature>
<organism evidence="3 4">
    <name type="scientific">Limibacillus halophilus</name>
    <dbReference type="NCBI Taxonomy" id="1579333"/>
    <lineage>
        <taxon>Bacteria</taxon>
        <taxon>Pseudomonadati</taxon>
        <taxon>Pseudomonadota</taxon>
        <taxon>Alphaproteobacteria</taxon>
        <taxon>Rhodospirillales</taxon>
        <taxon>Rhodovibrionaceae</taxon>
        <taxon>Limibacillus</taxon>
    </lineage>
</organism>
<evidence type="ECO:0000256" key="1">
    <source>
        <dbReference type="SAM" id="Phobius"/>
    </source>
</evidence>
<feature type="transmembrane region" description="Helical" evidence="1">
    <location>
        <begin position="116"/>
        <end position="132"/>
    </location>
</feature>
<proteinExistence type="predicted"/>
<sequence length="292" mass="32323">MLLLVAAITCFTGIDSSAKWLVQTLPPIEVAFVRYLGHFVIVVVLFLPVYGSALWKSKAPKREFWRAAMLLGSTLFNFTAVQYLPLATTASIAFTLPLWVCALSIPLLGEKVGLRRWVAIIVGFGGVLIVVRPGFESFHWAAFLSLGTAVCAGLYMIETRRLAGVDATATQQFYAAMLATVMIAPFALLQWEWPQTNLDWALFISIGFWGWLGHQLLTIAYRLAPASTIAPLTYLQLIPMTLAGYLFFNDRPDIWVFVGAGVVVSSGVYVWYRERVLARQVKASLTNIVPSP</sequence>
<dbReference type="Proteomes" id="UP000581135">
    <property type="component" value="Unassembled WGS sequence"/>
</dbReference>
<protein>
    <submittedName>
        <fullName evidence="3">Drug/metabolite transporter (DMT)-like permease</fullName>
    </submittedName>
</protein>